<dbReference type="SUPFAM" id="SSF51445">
    <property type="entry name" value="(Trans)glycosidases"/>
    <property type="match status" value="1"/>
</dbReference>
<dbReference type="Pfam" id="PF02836">
    <property type="entry name" value="Glyco_hydro_2_C"/>
    <property type="match status" value="1"/>
</dbReference>
<dbReference type="InterPro" id="IPR006103">
    <property type="entry name" value="Glyco_hydro_2_cat"/>
</dbReference>
<keyword evidence="9" id="KW-1185">Reference proteome</keyword>
<dbReference type="InterPro" id="IPR051913">
    <property type="entry name" value="GH2_Domain-Containing"/>
</dbReference>
<dbReference type="Pfam" id="PF02837">
    <property type="entry name" value="Glyco_hydro_2_N"/>
    <property type="match status" value="1"/>
</dbReference>
<keyword evidence="3" id="KW-0326">Glycosidase</keyword>
<dbReference type="InterPro" id="IPR006104">
    <property type="entry name" value="Glyco_hydro_2_N"/>
</dbReference>
<dbReference type="Gene3D" id="2.60.40.1120">
    <property type="entry name" value="Carboxypeptidase-like, regulatory domain"/>
    <property type="match status" value="1"/>
</dbReference>
<organism evidence="8 9">
    <name type="scientific">Occultella glacieicola</name>
    <dbReference type="NCBI Taxonomy" id="2518684"/>
    <lineage>
        <taxon>Bacteria</taxon>
        <taxon>Bacillati</taxon>
        <taxon>Actinomycetota</taxon>
        <taxon>Actinomycetes</taxon>
        <taxon>Micrococcales</taxon>
        <taxon>Ruaniaceae</taxon>
        <taxon>Occultella</taxon>
    </lineage>
</organism>
<feature type="domain" description="Glycosyl hydrolases family 2 sugar binding" evidence="7">
    <location>
        <begin position="174"/>
        <end position="305"/>
    </location>
</feature>
<evidence type="ECO:0000259" key="6">
    <source>
        <dbReference type="Pfam" id="PF02836"/>
    </source>
</evidence>
<dbReference type="InterPro" id="IPR017853">
    <property type="entry name" value="GH"/>
</dbReference>
<evidence type="ECO:0000313" key="9">
    <source>
        <dbReference type="Proteomes" id="UP000504882"/>
    </source>
</evidence>
<dbReference type="PANTHER" id="PTHR42732">
    <property type="entry name" value="BETA-GALACTOSIDASE"/>
    <property type="match status" value="1"/>
</dbReference>
<dbReference type="SUPFAM" id="SSF49785">
    <property type="entry name" value="Galactose-binding domain-like"/>
    <property type="match status" value="1"/>
</dbReference>
<accession>A0ABY2E7B6</accession>
<feature type="domain" description="Glycoside hydrolase family 2 immunoglobulin-like beta-sandwich" evidence="5">
    <location>
        <begin position="357"/>
        <end position="456"/>
    </location>
</feature>
<evidence type="ECO:0000256" key="1">
    <source>
        <dbReference type="ARBA" id="ARBA00007401"/>
    </source>
</evidence>
<gene>
    <name evidence="8" type="ORF">EXU48_03735</name>
</gene>
<evidence type="ECO:0000256" key="2">
    <source>
        <dbReference type="ARBA" id="ARBA00022801"/>
    </source>
</evidence>
<dbReference type="Pfam" id="PF00703">
    <property type="entry name" value="Glyco_hydro_2"/>
    <property type="match status" value="1"/>
</dbReference>
<dbReference type="PANTHER" id="PTHR42732:SF3">
    <property type="entry name" value="HYDROLASE"/>
    <property type="match status" value="1"/>
</dbReference>
<feature type="region of interest" description="Disordered" evidence="4">
    <location>
        <begin position="307"/>
        <end position="331"/>
    </location>
</feature>
<evidence type="ECO:0000259" key="5">
    <source>
        <dbReference type="Pfam" id="PF00703"/>
    </source>
</evidence>
<dbReference type="Gene3D" id="2.60.120.260">
    <property type="entry name" value="Galactose-binding domain-like"/>
    <property type="match status" value="1"/>
</dbReference>
<dbReference type="InterPro" id="IPR013783">
    <property type="entry name" value="Ig-like_fold"/>
</dbReference>
<proteinExistence type="inferred from homology"/>
<dbReference type="SUPFAM" id="SSF49464">
    <property type="entry name" value="Carboxypeptidase regulatory domain-like"/>
    <property type="match status" value="1"/>
</dbReference>
<evidence type="ECO:0000256" key="4">
    <source>
        <dbReference type="SAM" id="MobiDB-lite"/>
    </source>
</evidence>
<evidence type="ECO:0008006" key="10">
    <source>
        <dbReference type="Google" id="ProtNLM"/>
    </source>
</evidence>
<protein>
    <recommendedName>
        <fullName evidence="10">Beta-galactosidase</fullName>
    </recommendedName>
</protein>
<sequence>MPCATTKSRACDLSRALLASTPMHTHSANRRRNSKLIAALTAVTVTLSLALTITPSAAIPPPDPMPDPEGGTTSTVTGIVLDAEDGSGLAGATVHASRTGISTLTAADGSFELSEVPESSALIVAGMEGYAFSSTAVEDEIVLELSADTDPARGEYPRPDADRRPFTDDRWLTLDGTWSFDFDPEDVGVQEGWFDPEHRLRHAIRVPFGYQSLAAWGEESLATNEIFRSHHNNYRGTVWYQRSFTVPEDFGADRTRLRIGAADWGAGVWLDGEEVLPYTGDGNTEVSVDLGRLEAGSTHTVAIRVVAPPTTPDSPFPQGKQTGQPRDDGETGWFTDIGGIWQSVWIEPYGDARLTQTHVTPELTFEGDSRTPSEAFVTIDVAAEDVRGRPHVLVTITDPDGEVVHTRVRVQLEDGHGSVRVPIENPHLWEPDDPALYTADFRLLDQDGVRTFFGMRSIERDWAPGQEGEYQYIHLNNRPIYVRGVLDQGYNPWGVYTYTGVTAGPDLQTGTEAEPGRGSIRYDLLAAKEQGYNVIRTHLKVNEPTYYHLADQLGLMVWQDLPNAGWLSAGDPEAEVLFEEMLTNTIERDYNHPSIVIWTMFNEAWGISDDPWNQAIPEDSWDYVASMVERTRELDPSRLVVDNSACCQNGHVADTDLNDFHFYLNTYEQWKNLLDRFGAQVYPGSTWNFNNGAQSGQPWLNSEFTLGLGRFQHIMSTFRSYERLNGYVAVQLTDQEHEENTPLTFDRQPNVPPYLDHDGNSRGVGMLQADDAIAIVGESTRTVEAGGTISAPIMISHFSDYDLQGATLNWRIGGHDSGGHWVGNAAQGAQQISPGRYTVTDVGTIEVPAPDELRSGYLWFWIEIDGETIAENYLTYDVPNGEPGVFPVLAPTDYAWSGGTEVSDADGSDSVTGYGRGHFEYEMSLPEGIDEHERATLVLEVAAAQPDGWYDTVHASAARRYPTHLSVEVNGTERAVEVLPDDPYSPLALAGRSRDSVGDHGANYGYRIAVPIDVGELDADTATVRLTSSGGGLSLFGARSGFYGDPPRLEPGDVEIPDTRPESSAVDDRLSVYQVGAEISGADGTGRVIVAVVNDTADTVADAQVRLSPPRGWTTAAVDATTLTLEPGEGGHVAFDVATDQPVDLHTEADFTATVTWGDRAIQAIATSRVPFEPEAYPAVGVDDAFATDTSAEYELVQPNAQEALPEITIGDGALIGGGSDRYFGFVTHESGPASAQAVVIVDHGRWAGNTTGQNAMFAGYVKDADNYIVAWTSTRGQVGLDFRLDGQFSNSCCTNNLTPLGQGDRWAVVLAGDEVQVWFDYGLGWTRVRTAALPEAAGLTAPGALDGWRYAAGMRGVGDRHVIAGIEGRSVDPDGATDITRPEVELISPGSALPVPQIDLQVDATDDVGLDRIVANVYQGDELVESTQSRMDGDPSGSHAATVTVADGRYTIRYNAHDLAGNVSSTGNSDIVVDATAPTTTVKAGPEFTTGAEGVYTQVSFTLFDAGQIDRVVVNDHVVDLVNDTWSDVNGIRPGEVGGVLGENTLVVYDVAGNAETVTFTLE</sequence>
<comment type="caution">
    <text evidence="8">The sequence shown here is derived from an EMBL/GenBank/DDBJ whole genome shotgun (WGS) entry which is preliminary data.</text>
</comment>
<reference evidence="8 9" key="1">
    <citation type="submission" date="2019-03" db="EMBL/GenBank/DDBJ databases">
        <title>Genomic features of bacteria from cold environments.</title>
        <authorList>
            <person name="Shen L."/>
        </authorList>
    </citation>
    <scope>NUCLEOTIDE SEQUENCE [LARGE SCALE GENOMIC DNA]</scope>
    <source>
        <strain evidence="9">T3246-1</strain>
    </source>
</reference>
<dbReference type="InterPro" id="IPR036156">
    <property type="entry name" value="Beta-gal/glucu_dom_sf"/>
</dbReference>
<keyword evidence="2" id="KW-0378">Hydrolase</keyword>
<dbReference type="Gene3D" id="3.20.20.80">
    <property type="entry name" value="Glycosidases"/>
    <property type="match status" value="1"/>
</dbReference>
<feature type="domain" description="Glycoside hydrolase family 2 catalytic" evidence="6">
    <location>
        <begin position="520"/>
        <end position="738"/>
    </location>
</feature>
<dbReference type="Gene3D" id="2.60.40.10">
    <property type="entry name" value="Immunoglobulins"/>
    <property type="match status" value="2"/>
</dbReference>
<dbReference type="InterPro" id="IPR008979">
    <property type="entry name" value="Galactose-bd-like_sf"/>
</dbReference>
<evidence type="ECO:0000256" key="3">
    <source>
        <dbReference type="ARBA" id="ARBA00023295"/>
    </source>
</evidence>
<dbReference type="InterPro" id="IPR008969">
    <property type="entry name" value="CarboxyPept-like_regulatory"/>
</dbReference>
<dbReference type="EMBL" id="SMNA01000002">
    <property type="protein sequence ID" value="TDE97323.1"/>
    <property type="molecule type" value="Genomic_DNA"/>
</dbReference>
<dbReference type="InterPro" id="IPR006102">
    <property type="entry name" value="Ig-like_GH2"/>
</dbReference>
<dbReference type="SUPFAM" id="SSF49303">
    <property type="entry name" value="beta-Galactosidase/glucuronidase domain"/>
    <property type="match status" value="1"/>
</dbReference>
<comment type="similarity">
    <text evidence="1">Belongs to the glycosyl hydrolase 2 family.</text>
</comment>
<evidence type="ECO:0000313" key="8">
    <source>
        <dbReference type="EMBL" id="TDE97323.1"/>
    </source>
</evidence>
<evidence type="ECO:0000259" key="7">
    <source>
        <dbReference type="Pfam" id="PF02837"/>
    </source>
</evidence>
<dbReference type="Proteomes" id="UP000504882">
    <property type="component" value="Unassembled WGS sequence"/>
</dbReference>
<name>A0ABY2E7B6_9MICO</name>